<feature type="transmembrane region" description="Helical" evidence="6">
    <location>
        <begin position="446"/>
        <end position="464"/>
    </location>
</feature>
<dbReference type="PANTHER" id="PTHR10924">
    <property type="entry name" value="MAJOR FACILITATOR SUPERFAMILY PROTEIN-RELATED"/>
    <property type="match status" value="1"/>
</dbReference>
<dbReference type="Pfam" id="PF07690">
    <property type="entry name" value="MFS_1"/>
    <property type="match status" value="1"/>
</dbReference>
<dbReference type="InterPro" id="IPR049680">
    <property type="entry name" value="FLVCR1-2_SLC49-like"/>
</dbReference>
<feature type="chain" id="PRO_5043641314" description="Membrane transporter" evidence="7">
    <location>
        <begin position="20"/>
        <end position="574"/>
    </location>
</feature>
<feature type="transmembrane region" description="Helical" evidence="6">
    <location>
        <begin position="338"/>
        <end position="365"/>
    </location>
</feature>
<evidence type="ECO:0000313" key="8">
    <source>
        <dbReference type="EMBL" id="GMT11071.1"/>
    </source>
</evidence>
<evidence type="ECO:0008006" key="10">
    <source>
        <dbReference type="Google" id="ProtNLM"/>
    </source>
</evidence>
<feature type="compositionally biased region" description="Basic and acidic residues" evidence="5">
    <location>
        <begin position="552"/>
        <end position="574"/>
    </location>
</feature>
<feature type="transmembrane region" description="Helical" evidence="6">
    <location>
        <begin position="377"/>
        <end position="395"/>
    </location>
</feature>
<organism evidence="8 9">
    <name type="scientific">Pristionchus fissidentatus</name>
    <dbReference type="NCBI Taxonomy" id="1538716"/>
    <lineage>
        <taxon>Eukaryota</taxon>
        <taxon>Metazoa</taxon>
        <taxon>Ecdysozoa</taxon>
        <taxon>Nematoda</taxon>
        <taxon>Chromadorea</taxon>
        <taxon>Rhabditida</taxon>
        <taxon>Rhabditina</taxon>
        <taxon>Diplogasteromorpha</taxon>
        <taxon>Diplogasteroidea</taxon>
        <taxon>Neodiplogasteridae</taxon>
        <taxon>Pristionchus</taxon>
    </lineage>
</organism>
<dbReference type="Gene3D" id="1.20.1250.20">
    <property type="entry name" value="MFS general substrate transporter like domains"/>
    <property type="match status" value="1"/>
</dbReference>
<feature type="region of interest" description="Disordered" evidence="5">
    <location>
        <begin position="22"/>
        <end position="63"/>
    </location>
</feature>
<evidence type="ECO:0000256" key="4">
    <source>
        <dbReference type="ARBA" id="ARBA00023136"/>
    </source>
</evidence>
<feature type="transmembrane region" description="Helical" evidence="6">
    <location>
        <begin position="221"/>
        <end position="240"/>
    </location>
</feature>
<gene>
    <name evidence="8" type="ORF">PFISCL1PPCAC_2368</name>
</gene>
<keyword evidence="3 6" id="KW-1133">Transmembrane helix</keyword>
<evidence type="ECO:0000256" key="2">
    <source>
        <dbReference type="ARBA" id="ARBA00022692"/>
    </source>
</evidence>
<evidence type="ECO:0000256" key="3">
    <source>
        <dbReference type="ARBA" id="ARBA00022989"/>
    </source>
</evidence>
<feature type="transmembrane region" description="Helical" evidence="6">
    <location>
        <begin position="78"/>
        <end position="98"/>
    </location>
</feature>
<dbReference type="AlphaFoldDB" id="A0AAV5UUV1"/>
<evidence type="ECO:0000256" key="1">
    <source>
        <dbReference type="ARBA" id="ARBA00004141"/>
    </source>
</evidence>
<dbReference type="InterPro" id="IPR036259">
    <property type="entry name" value="MFS_trans_sf"/>
</dbReference>
<sequence>MLIILSLIIFVAFTVKSTCRRGSKSNLDQMGAVERSSRPSSLLSMSTPNDHPNATTRKDVEGATTASTSEYKVYPMRWFILMTVNLLALSNATMWMTYTSSTEATAKFYCNTTSEGAGCEISKWTSQIFQLMGTILGIMGMYVTDKHGIKVSARAGCLLNMMGALIRIVSSIPTIPFESRTGILHCGTIIVSSAQPFFLVLSPKVAEYWFPEDQRAFANVLSFIANPLGVALGTIIPIFIMDSGVGLDSSHFLTLNIILATVPVVAFIMSMLIRKGVPPTAPSASSDNHSAAPDFCMALGMLFKNKHFYVILIVFGGAFGQLWSVYTASDILLNILGYSPSITGFMIVIACAFGVAISLVFGVYVDKTKKFKEVIRVCMIGFFFTSIAFNVLTRFKPSECGKYEAGFVPLLVVINALLGMFSIPVFPIGIELGIEATFPIQEATSSGLLVIMGQLELFIVILAMDGARSFTGLDMAPAIKINPSLNTTRIEPSMNHTLANDIWCGVSLVSALIAIFLLNPPYKRVAFEKEHKEKVDSARTTPHPSETAVEVETVHPLRSSSRDRSPSDKDSTSP</sequence>
<evidence type="ECO:0000256" key="5">
    <source>
        <dbReference type="SAM" id="MobiDB-lite"/>
    </source>
</evidence>
<reference evidence="8" key="1">
    <citation type="submission" date="2023-10" db="EMBL/GenBank/DDBJ databases">
        <title>Genome assembly of Pristionchus species.</title>
        <authorList>
            <person name="Yoshida K."/>
            <person name="Sommer R.J."/>
        </authorList>
    </citation>
    <scope>NUCLEOTIDE SEQUENCE</scope>
    <source>
        <strain evidence="8">RS5133</strain>
    </source>
</reference>
<dbReference type="PANTHER" id="PTHR10924:SF8">
    <property type="entry name" value="MFS DOMAIN-CONTAINING PROTEIN-RELATED"/>
    <property type="match status" value="1"/>
</dbReference>
<feature type="transmembrane region" description="Helical" evidence="6">
    <location>
        <begin position="502"/>
        <end position="522"/>
    </location>
</feature>
<evidence type="ECO:0000313" key="9">
    <source>
        <dbReference type="Proteomes" id="UP001432322"/>
    </source>
</evidence>
<feature type="transmembrane region" description="Helical" evidence="6">
    <location>
        <begin position="407"/>
        <end position="434"/>
    </location>
</feature>
<protein>
    <recommendedName>
        <fullName evidence="10">Membrane transporter</fullName>
    </recommendedName>
</protein>
<dbReference type="Proteomes" id="UP001432322">
    <property type="component" value="Unassembled WGS sequence"/>
</dbReference>
<keyword evidence="7" id="KW-0732">Signal</keyword>
<evidence type="ECO:0000256" key="7">
    <source>
        <dbReference type="SAM" id="SignalP"/>
    </source>
</evidence>
<dbReference type="GO" id="GO:0016020">
    <property type="term" value="C:membrane"/>
    <property type="evidence" value="ECO:0007669"/>
    <property type="project" value="UniProtKB-SubCell"/>
</dbReference>
<keyword evidence="2 6" id="KW-0812">Transmembrane</keyword>
<evidence type="ECO:0000256" key="6">
    <source>
        <dbReference type="SAM" id="Phobius"/>
    </source>
</evidence>
<feature type="region of interest" description="Disordered" evidence="5">
    <location>
        <begin position="531"/>
        <end position="574"/>
    </location>
</feature>
<proteinExistence type="predicted"/>
<dbReference type="GO" id="GO:0022857">
    <property type="term" value="F:transmembrane transporter activity"/>
    <property type="evidence" value="ECO:0007669"/>
    <property type="project" value="InterPro"/>
</dbReference>
<feature type="transmembrane region" description="Helical" evidence="6">
    <location>
        <begin position="252"/>
        <end position="273"/>
    </location>
</feature>
<keyword evidence="9" id="KW-1185">Reference proteome</keyword>
<dbReference type="EMBL" id="BTSY01000001">
    <property type="protein sequence ID" value="GMT11071.1"/>
    <property type="molecule type" value="Genomic_DNA"/>
</dbReference>
<comment type="subcellular location">
    <subcellularLocation>
        <location evidence="1">Membrane</location>
        <topology evidence="1">Multi-pass membrane protein</topology>
    </subcellularLocation>
</comment>
<feature type="signal peptide" evidence="7">
    <location>
        <begin position="1"/>
        <end position="19"/>
    </location>
</feature>
<keyword evidence="4 6" id="KW-0472">Membrane</keyword>
<comment type="caution">
    <text evidence="8">The sequence shown here is derived from an EMBL/GenBank/DDBJ whole genome shotgun (WGS) entry which is preliminary data.</text>
</comment>
<accession>A0AAV5UUV1</accession>
<dbReference type="SUPFAM" id="SSF103473">
    <property type="entry name" value="MFS general substrate transporter"/>
    <property type="match status" value="1"/>
</dbReference>
<feature type="transmembrane region" description="Helical" evidence="6">
    <location>
        <begin position="307"/>
        <end position="326"/>
    </location>
</feature>
<name>A0AAV5UUV1_9BILA</name>
<dbReference type="InterPro" id="IPR011701">
    <property type="entry name" value="MFS"/>
</dbReference>